<reference evidence="2 3" key="1">
    <citation type="journal article" date="2015" name="Genome Biol. Evol.">
        <title>Comparative Genomics of a Bacterivorous Green Alga Reveals Evolutionary Causalities and Consequences of Phago-Mixotrophic Mode of Nutrition.</title>
        <authorList>
            <person name="Burns J.A."/>
            <person name="Paasch A."/>
            <person name="Narechania A."/>
            <person name="Kim E."/>
        </authorList>
    </citation>
    <scope>NUCLEOTIDE SEQUENCE [LARGE SCALE GENOMIC DNA]</scope>
    <source>
        <strain evidence="2 3">PLY_AMNH</strain>
    </source>
</reference>
<name>A0AAE0FLM8_9CHLO</name>
<organism evidence="2 3">
    <name type="scientific">Cymbomonas tetramitiformis</name>
    <dbReference type="NCBI Taxonomy" id="36881"/>
    <lineage>
        <taxon>Eukaryota</taxon>
        <taxon>Viridiplantae</taxon>
        <taxon>Chlorophyta</taxon>
        <taxon>Pyramimonadophyceae</taxon>
        <taxon>Pyramimonadales</taxon>
        <taxon>Pyramimonadaceae</taxon>
        <taxon>Cymbomonas</taxon>
    </lineage>
</organism>
<sequence>MIVGVRVIDSFHGHGTVVLECDNPRFTVDEAPNSAFVCYDKDSLVKERYKGFLCVNKEVASEDLNEQTTSLQFADQAPQDEIQSQSPTTSNEEFVTSCEILHTSAMEGVVGCVEQVAEPSMEPALGAASYEQPTTICQNEVPVETHATEKRHACPDHFTYANIQKQALQSQGGAAGLFADYTGGLARQESDDSHKPLNVTQIRVDEVVNDGLANPFYNKKLAGRALWWKKYLVLWVDCISAHRPNHCNACAEVVNNILKGNAFDGDRPARQDDYCVKRFKDFQGTLDLYEENRSMNKRRKGQKPMTAEPEVEAVGVEPAEVHGRAPAQAEGMAEHDSEGVVHAEGYAKGTKDIVDLSQSVLAIALKMMTAFEHLQRTSKITWAKVVEDINQHFLLDTELQLPHLLQLQRQHLLQLQRQ</sequence>
<keyword evidence="3" id="KW-1185">Reference proteome</keyword>
<feature type="region of interest" description="Disordered" evidence="1">
    <location>
        <begin position="295"/>
        <end position="314"/>
    </location>
</feature>
<evidence type="ECO:0000256" key="1">
    <source>
        <dbReference type="SAM" id="MobiDB-lite"/>
    </source>
</evidence>
<dbReference type="EMBL" id="LGRX02016547">
    <property type="protein sequence ID" value="KAK3261942.1"/>
    <property type="molecule type" value="Genomic_DNA"/>
</dbReference>
<dbReference type="AlphaFoldDB" id="A0AAE0FLM8"/>
<evidence type="ECO:0000313" key="2">
    <source>
        <dbReference type="EMBL" id="KAK3261942.1"/>
    </source>
</evidence>
<comment type="caution">
    <text evidence="2">The sequence shown here is derived from an EMBL/GenBank/DDBJ whole genome shotgun (WGS) entry which is preliminary data.</text>
</comment>
<evidence type="ECO:0000313" key="3">
    <source>
        <dbReference type="Proteomes" id="UP001190700"/>
    </source>
</evidence>
<gene>
    <name evidence="2" type="ORF">CYMTET_29181</name>
</gene>
<protein>
    <submittedName>
        <fullName evidence="2">Uncharacterized protein</fullName>
    </submittedName>
</protein>
<proteinExistence type="predicted"/>
<accession>A0AAE0FLM8</accession>
<dbReference type="Proteomes" id="UP001190700">
    <property type="component" value="Unassembled WGS sequence"/>
</dbReference>